<keyword evidence="2" id="KW-0732">Signal</keyword>
<feature type="region of interest" description="Disordered" evidence="1">
    <location>
        <begin position="31"/>
        <end position="52"/>
    </location>
</feature>
<reference evidence="4" key="1">
    <citation type="submission" date="2017-02" db="EMBL/GenBank/DDBJ databases">
        <authorList>
            <person name="Varghese N."/>
            <person name="Submissions S."/>
        </authorList>
    </citation>
    <scope>NUCLEOTIDE SEQUENCE [LARGE SCALE GENOMIC DNA]</scope>
    <source>
        <strain evidence="4">SM117</strain>
    </source>
</reference>
<protein>
    <submittedName>
        <fullName evidence="3">Uncharacterized protein</fullName>
    </submittedName>
</protein>
<accession>A0A1U6IAV8</accession>
<dbReference type="PANTHER" id="PTHR41339:SF1">
    <property type="entry name" value="SECRETED PROTEIN"/>
    <property type="match status" value="1"/>
</dbReference>
<proteinExistence type="predicted"/>
<organism evidence="3 4">
    <name type="scientific">Novosphingobium mathurense</name>
    <dbReference type="NCBI Taxonomy" id="428990"/>
    <lineage>
        <taxon>Bacteria</taxon>
        <taxon>Pseudomonadati</taxon>
        <taxon>Pseudomonadota</taxon>
        <taxon>Alphaproteobacteria</taxon>
        <taxon>Sphingomonadales</taxon>
        <taxon>Sphingomonadaceae</taxon>
        <taxon>Novosphingobium</taxon>
    </lineage>
</organism>
<dbReference type="PANTHER" id="PTHR41339">
    <property type="entry name" value="LIPL48"/>
    <property type="match status" value="1"/>
</dbReference>
<dbReference type="STRING" id="428990.SAMN06295987_10585"/>
<dbReference type="PROSITE" id="PS51257">
    <property type="entry name" value="PROKAR_LIPOPROTEIN"/>
    <property type="match status" value="1"/>
</dbReference>
<keyword evidence="4" id="KW-1185">Reference proteome</keyword>
<evidence type="ECO:0000256" key="1">
    <source>
        <dbReference type="SAM" id="MobiDB-lite"/>
    </source>
</evidence>
<evidence type="ECO:0000313" key="3">
    <source>
        <dbReference type="EMBL" id="SLK05143.1"/>
    </source>
</evidence>
<feature type="signal peptide" evidence="2">
    <location>
        <begin position="1"/>
        <end position="18"/>
    </location>
</feature>
<name>A0A1U6IAV8_9SPHN</name>
<dbReference type="RefSeq" id="WP_079731062.1">
    <property type="nucleotide sequence ID" value="NZ_FVZE01000005.1"/>
</dbReference>
<evidence type="ECO:0000256" key="2">
    <source>
        <dbReference type="SAM" id="SignalP"/>
    </source>
</evidence>
<feature type="chain" id="PRO_5012640212" evidence="2">
    <location>
        <begin position="19"/>
        <end position="532"/>
    </location>
</feature>
<evidence type="ECO:0000313" key="4">
    <source>
        <dbReference type="Proteomes" id="UP000190989"/>
    </source>
</evidence>
<dbReference type="AlphaFoldDB" id="A0A1U6IAV8"/>
<dbReference type="EMBL" id="FVZE01000005">
    <property type="protein sequence ID" value="SLK05143.1"/>
    <property type="molecule type" value="Genomic_DNA"/>
</dbReference>
<dbReference type="Proteomes" id="UP000190989">
    <property type="component" value="Unassembled WGS sequence"/>
</dbReference>
<sequence length="532" mass="54667">MKKISGLLLVGCSALALAGCGADDISSPGAGGITINNPTPAPTPTPTSGTGTVVAAASCPTFNATGGLTDSGTITGPEGSWRVCTLPALVDVSSSLPKVAGVVYRLNGRVDVGCDGGFSAPTSGSPFTTTTASCNGRSLTADTDVTLTIDPGVIIYGENGSEAAWLAVNRGNKINAVGTASQPIIFTSRQNVVGTNDDSSQGQWGGVVLLGRGIVTDCNYGSTAAKTCERDTEGAVNKAVFGGQDNAYNAGTMKYVQIRYSGYVLSNGKELQSLTAEGVGSGTTLDYFQSVNSSDDGAEFFGGKVQFKHYISVNADDDSLDLDTGLEGYFQYVMLLQRNGGGDALMEIDSNGAESDTPRQKTVIANFTGVQPSSSSNNESNDQASVLIRGNSDITWVNGIINTPNNECLRLNGSGTTPATLKAYSTVMSCGSTKYIDSGTNAAGYSASQFASGTNLNDDAFTSTLSNTFVNGANEAGKAGYANIKTLSSFFDAVTYIGAVKDASDTWYKGWTCDNATANFGSGKSCTSLPTT</sequence>
<gene>
    <name evidence="3" type="ORF">SAMN06295987_10585</name>
</gene>